<protein>
    <submittedName>
        <fullName evidence="2">Uncharacterized protein DUF1837</fullName>
    </submittedName>
</protein>
<proteinExistence type="predicted"/>
<dbReference type="EMBL" id="QPJY01000009">
    <property type="protein sequence ID" value="RCX26496.1"/>
    <property type="molecule type" value="Genomic_DNA"/>
</dbReference>
<dbReference type="InterPro" id="IPR014976">
    <property type="entry name" value="AbpA_HamA_C"/>
</dbReference>
<dbReference type="AlphaFoldDB" id="A0A369C108"/>
<keyword evidence="3" id="KW-1185">Reference proteome</keyword>
<sequence length="303" mass="35070">MVHEMLSNDQLQELLADTSAFIQHVHYFVHDLPPPPGASARGIAINTVDLAEKKDDFLRELRNTVCNWVYSKSRYKELFDRELEARGYDIQNAASHIDSLARTKFRRGFPQGQFGELLLFNFLQFFFNAPPILRKMPITTNTAIERHGSDAIHYTYADGSNIILLGEAKTYKSKYKFNSAFSDALTSILSTYHNIDDELFLYVYDEFIEEPLRDIARQLKDGQLPNTRYELVCIISYEETNKKDSHNEAAIKQSIEKIVKERFNNADASMLNEENPALIQRIHYIVFPFWGLEKILSDFDANH</sequence>
<dbReference type="OrthoDB" id="785623at2"/>
<name>A0A369C108_9GAMM</name>
<reference evidence="2 3" key="1">
    <citation type="submission" date="2018-07" db="EMBL/GenBank/DDBJ databases">
        <title>Genomic Encyclopedia of Type Strains, Phase IV (KMG-IV): sequencing the most valuable type-strain genomes for metagenomic binning, comparative biology and taxonomic classification.</title>
        <authorList>
            <person name="Goeker M."/>
        </authorList>
    </citation>
    <scope>NUCLEOTIDE SEQUENCE [LARGE SCALE GENOMIC DNA]</scope>
    <source>
        <strain evidence="2 3">DSM 26407</strain>
    </source>
</reference>
<dbReference type="RefSeq" id="WP_114280580.1">
    <property type="nucleotide sequence ID" value="NZ_QPJY01000009.1"/>
</dbReference>
<dbReference type="Proteomes" id="UP000252707">
    <property type="component" value="Unassembled WGS sequence"/>
</dbReference>
<evidence type="ECO:0000313" key="2">
    <source>
        <dbReference type="EMBL" id="RCX26496.1"/>
    </source>
</evidence>
<feature type="domain" description="Anti-bacteriophage protein A/HamA C-terminal" evidence="1">
    <location>
        <begin position="33"/>
        <end position="301"/>
    </location>
</feature>
<dbReference type="Pfam" id="PF08878">
    <property type="entry name" value="HamA"/>
    <property type="match status" value="1"/>
</dbReference>
<accession>A0A369C108</accession>
<gene>
    <name evidence="2" type="ORF">DFQ59_10925</name>
</gene>
<comment type="caution">
    <text evidence="2">The sequence shown here is derived from an EMBL/GenBank/DDBJ whole genome shotgun (WGS) entry which is preliminary data.</text>
</comment>
<evidence type="ECO:0000313" key="3">
    <source>
        <dbReference type="Proteomes" id="UP000252707"/>
    </source>
</evidence>
<organism evidence="2 3">
    <name type="scientific">Thioalbus denitrificans</name>
    <dbReference type="NCBI Taxonomy" id="547122"/>
    <lineage>
        <taxon>Bacteria</taxon>
        <taxon>Pseudomonadati</taxon>
        <taxon>Pseudomonadota</taxon>
        <taxon>Gammaproteobacteria</taxon>
        <taxon>Chromatiales</taxon>
        <taxon>Ectothiorhodospiraceae</taxon>
        <taxon>Thioalbus</taxon>
    </lineage>
</organism>
<evidence type="ECO:0000259" key="1">
    <source>
        <dbReference type="Pfam" id="PF08878"/>
    </source>
</evidence>